<dbReference type="SUPFAM" id="SSF52743">
    <property type="entry name" value="Subtilisin-like"/>
    <property type="match status" value="1"/>
</dbReference>
<dbReference type="OrthoDB" id="8010691at2"/>
<dbReference type="Proteomes" id="UP000207598">
    <property type="component" value="Unassembled WGS sequence"/>
</dbReference>
<dbReference type="RefSeq" id="WP_094021153.1">
    <property type="nucleotide sequence ID" value="NZ_FXYF01000005.1"/>
</dbReference>
<protein>
    <submittedName>
        <fullName evidence="1">Uncharacterized protein</fullName>
    </submittedName>
</protein>
<dbReference type="GO" id="GO:0004252">
    <property type="term" value="F:serine-type endopeptidase activity"/>
    <property type="evidence" value="ECO:0007669"/>
    <property type="project" value="InterPro"/>
</dbReference>
<name>A0A238KET4_9RHOB</name>
<evidence type="ECO:0000313" key="2">
    <source>
        <dbReference type="Proteomes" id="UP000207598"/>
    </source>
</evidence>
<dbReference type="Gene3D" id="3.40.50.200">
    <property type="entry name" value="Peptidase S8/S53 domain"/>
    <property type="match status" value="1"/>
</dbReference>
<dbReference type="EMBL" id="FXYF01000005">
    <property type="protein sequence ID" value="SMX41014.1"/>
    <property type="molecule type" value="Genomic_DNA"/>
</dbReference>
<organism evidence="1 2">
    <name type="scientific">Maliponia aquimaris</name>
    <dbReference type="NCBI Taxonomy" id="1673631"/>
    <lineage>
        <taxon>Bacteria</taxon>
        <taxon>Pseudomonadati</taxon>
        <taxon>Pseudomonadota</taxon>
        <taxon>Alphaproteobacteria</taxon>
        <taxon>Rhodobacterales</taxon>
        <taxon>Paracoccaceae</taxon>
        <taxon>Maliponia</taxon>
    </lineage>
</organism>
<dbReference type="InterPro" id="IPR036852">
    <property type="entry name" value="Peptidase_S8/S53_dom_sf"/>
</dbReference>
<sequence>MSITQDWTAPRPHAFRDAYLDWSRLIGMRRDMLPPERPDGGPEYAPVFVRLKPGATATATRAALLAQVEDAVSPLLMDSTEMAFLRGRIDDPEALAGLPDEYMLYRRMGTPDSDHASLFEVLDTGMPVEIDTAGPLPEPPAPVPPSPTPGAPIVAIIDDGIGFLNARFCRSMTDGGLRSRFHGLWLQALEQHADRPRGAVSGRVLDTGAIDTLLAQGDERAAYAAINDALFAPGTRRETAYATTHGTHVLDLAAGAEPGDASDPARDWPLLGVQLPAETIDDTSGTWFESYLVLGLRWILRQARQVDATAPVIVNVSLGVLAGPKDGSRFVEYQMAREARLWETVTGQPVRLVWAFGNSYRSSQVACFGFDGTSETPQAITWRAQPDDETASFVEIHLRGAASDKLTVGLTSPEGRDSGLATLHPGEIRSLERPDGAALARIYHVPARRCDGDTTCSAHYVLALAPTRGQKPDEPEARAGAWRIALRCADKADVLVQVQRDDAIRGSEVRGRQSYLDHRAAYDWDPLRAAYVAPGAGPITDDGCHSALVTAPARQVLAVGAARQVGIDPATEIGAYRPAAYSGQGAPWSVEGPTAATVAGIGAFFGGVRAAGTLTGSTRRLAGTSAAAGRMTRALALSAALITENAAKPGTWQIDDLDPDKVGLIPTGGLHARLGEAVIDLPEALPAC</sequence>
<dbReference type="GO" id="GO:0006508">
    <property type="term" value="P:proteolysis"/>
    <property type="evidence" value="ECO:0007669"/>
    <property type="project" value="InterPro"/>
</dbReference>
<dbReference type="Gene3D" id="2.60.120.1290">
    <property type="match status" value="1"/>
</dbReference>
<gene>
    <name evidence="1" type="ORF">MAA8898_02332</name>
</gene>
<evidence type="ECO:0000313" key="1">
    <source>
        <dbReference type="EMBL" id="SMX41014.1"/>
    </source>
</evidence>
<reference evidence="1 2" key="1">
    <citation type="submission" date="2017-05" db="EMBL/GenBank/DDBJ databases">
        <authorList>
            <person name="Song R."/>
            <person name="Chenine A.L."/>
            <person name="Ruprecht R.M."/>
        </authorList>
    </citation>
    <scope>NUCLEOTIDE SEQUENCE [LARGE SCALE GENOMIC DNA]</scope>
    <source>
        <strain evidence="1 2">CECT 8898</strain>
    </source>
</reference>
<accession>A0A238KET4</accession>
<proteinExistence type="predicted"/>
<keyword evidence="2" id="KW-1185">Reference proteome</keyword>
<dbReference type="AlphaFoldDB" id="A0A238KET4"/>